<dbReference type="EC" id="3.1.3.48" evidence="2"/>
<dbReference type="SUPFAM" id="SSF52799">
    <property type="entry name" value="(Phosphotyrosine protein) phosphatases II"/>
    <property type="match status" value="1"/>
</dbReference>
<proteinExistence type="inferred from homology"/>
<evidence type="ECO:0000313" key="8">
    <source>
        <dbReference type="Proteomes" id="UP001146120"/>
    </source>
</evidence>
<name>A0AAV2Z645_9STRA</name>
<organism evidence="7 8">
    <name type="scientific">Lagenidium giganteum</name>
    <dbReference type="NCBI Taxonomy" id="4803"/>
    <lineage>
        <taxon>Eukaryota</taxon>
        <taxon>Sar</taxon>
        <taxon>Stramenopiles</taxon>
        <taxon>Oomycota</taxon>
        <taxon>Peronosporomycetes</taxon>
        <taxon>Pythiales</taxon>
        <taxon>Pythiaceae</taxon>
    </lineage>
</organism>
<dbReference type="PANTHER" id="PTHR45848:SF4">
    <property type="entry name" value="DUAL SPECIFICITY PROTEIN PHOSPHATASE 12"/>
    <property type="match status" value="1"/>
</dbReference>
<keyword evidence="8" id="KW-1185">Reference proteome</keyword>
<dbReference type="Gene3D" id="3.90.190.10">
    <property type="entry name" value="Protein tyrosine phosphatase superfamily"/>
    <property type="match status" value="1"/>
</dbReference>
<accession>A0AAV2Z645</accession>
<dbReference type="CDD" id="cd14498">
    <property type="entry name" value="DSP"/>
    <property type="match status" value="1"/>
</dbReference>
<dbReference type="InterPro" id="IPR000340">
    <property type="entry name" value="Dual-sp_phosphatase_cat-dom"/>
</dbReference>
<dbReference type="PANTHER" id="PTHR45848">
    <property type="entry name" value="DUAL SPECIFICITY PROTEIN PHOSPHATASE 12 FAMILY MEMBER"/>
    <property type="match status" value="1"/>
</dbReference>
<feature type="domain" description="Tyrosine specific protein phosphatases" evidence="6">
    <location>
        <begin position="92"/>
        <end position="151"/>
    </location>
</feature>
<gene>
    <name evidence="7" type="ORF">N0F65_008497</name>
</gene>
<sequence>MAVNAKMDASLLVEELVARQRTHPATDGFSPAAKIGELSLHIGSAATFEDTAYLAQHGISAAVSLGTGNIAPQSFDVHTVDILDMEHELIIVHFQACLDFLRKHVLENKRGVLVHCVYGQSRSATICVAFLMATQQMSLQAAFDAVQHARPCIYINPGFLRQLQLFERMGCNADLLGNTPAHAVCRTLVVTKQRTDHGSAEFFDLPVDPTQPSLHCRKCSMLLCTAPSELIHGKQLPNGRSVCEFVHLEPLQWMAATAPSLMFSSQGKLLCPRPACKAKLGSWHWHGIKYAFNQYISTSAFY</sequence>
<dbReference type="InterPro" id="IPR016130">
    <property type="entry name" value="Tyr_Pase_AS"/>
</dbReference>
<dbReference type="EMBL" id="DAKRPA010000057">
    <property type="protein sequence ID" value="DBA00854.1"/>
    <property type="molecule type" value="Genomic_DNA"/>
</dbReference>
<dbReference type="Proteomes" id="UP001146120">
    <property type="component" value="Unassembled WGS sequence"/>
</dbReference>
<reference evidence="7" key="1">
    <citation type="submission" date="2022-11" db="EMBL/GenBank/DDBJ databases">
        <authorList>
            <person name="Morgan W.R."/>
            <person name="Tartar A."/>
        </authorList>
    </citation>
    <scope>NUCLEOTIDE SEQUENCE</scope>
    <source>
        <strain evidence="7">ARSEF 373</strain>
    </source>
</reference>
<dbReference type="Pfam" id="PF00782">
    <property type="entry name" value="DSPc"/>
    <property type="match status" value="1"/>
</dbReference>
<dbReference type="PROSITE" id="PS50056">
    <property type="entry name" value="TYR_PHOSPHATASE_2"/>
    <property type="match status" value="1"/>
</dbReference>
<dbReference type="InterPro" id="IPR000387">
    <property type="entry name" value="Tyr_Pase_dom"/>
</dbReference>
<reference evidence="7" key="2">
    <citation type="journal article" date="2023" name="Microbiol Resour">
        <title>Decontamination and Annotation of the Draft Genome Sequence of the Oomycete Lagenidium giganteum ARSEF 373.</title>
        <authorList>
            <person name="Morgan W.R."/>
            <person name="Tartar A."/>
        </authorList>
    </citation>
    <scope>NUCLEOTIDE SEQUENCE</scope>
    <source>
        <strain evidence="7">ARSEF 373</strain>
    </source>
</reference>
<dbReference type="GO" id="GO:0004725">
    <property type="term" value="F:protein tyrosine phosphatase activity"/>
    <property type="evidence" value="ECO:0007669"/>
    <property type="project" value="UniProtKB-EC"/>
</dbReference>
<dbReference type="InterPro" id="IPR029021">
    <property type="entry name" value="Prot-tyrosine_phosphatase-like"/>
</dbReference>
<evidence type="ECO:0000259" key="5">
    <source>
        <dbReference type="PROSITE" id="PS50054"/>
    </source>
</evidence>
<evidence type="ECO:0000256" key="3">
    <source>
        <dbReference type="ARBA" id="ARBA00022801"/>
    </source>
</evidence>
<evidence type="ECO:0000256" key="1">
    <source>
        <dbReference type="ARBA" id="ARBA00008601"/>
    </source>
</evidence>
<dbReference type="PROSITE" id="PS00383">
    <property type="entry name" value="TYR_PHOSPHATASE_1"/>
    <property type="match status" value="1"/>
</dbReference>
<dbReference type="SMART" id="SM00195">
    <property type="entry name" value="DSPc"/>
    <property type="match status" value="1"/>
</dbReference>
<comment type="similarity">
    <text evidence="1">Belongs to the protein-tyrosine phosphatase family. Non-receptor class dual specificity subfamily.</text>
</comment>
<dbReference type="PROSITE" id="PS50054">
    <property type="entry name" value="TYR_PHOSPHATASE_DUAL"/>
    <property type="match status" value="1"/>
</dbReference>
<comment type="caution">
    <text evidence="7">The sequence shown here is derived from an EMBL/GenBank/DDBJ whole genome shotgun (WGS) entry which is preliminary data.</text>
</comment>
<evidence type="ECO:0000313" key="7">
    <source>
        <dbReference type="EMBL" id="DBA00854.1"/>
    </source>
</evidence>
<keyword evidence="3" id="KW-0378">Hydrolase</keyword>
<dbReference type="InterPro" id="IPR020422">
    <property type="entry name" value="TYR_PHOSPHATASE_DUAL_dom"/>
</dbReference>
<evidence type="ECO:0000256" key="4">
    <source>
        <dbReference type="ARBA" id="ARBA00022912"/>
    </source>
</evidence>
<keyword evidence="4" id="KW-0904">Protein phosphatase</keyword>
<feature type="domain" description="Tyrosine-protein phosphatase" evidence="5">
    <location>
        <begin position="30"/>
        <end position="172"/>
    </location>
</feature>
<dbReference type="AlphaFoldDB" id="A0AAV2Z645"/>
<dbReference type="GO" id="GO:0008138">
    <property type="term" value="F:protein tyrosine/serine/threonine phosphatase activity"/>
    <property type="evidence" value="ECO:0007669"/>
    <property type="project" value="TreeGrafter"/>
</dbReference>
<evidence type="ECO:0000256" key="2">
    <source>
        <dbReference type="ARBA" id="ARBA00013064"/>
    </source>
</evidence>
<protein>
    <recommendedName>
        <fullName evidence="2">protein-tyrosine-phosphatase</fullName>
        <ecNumber evidence="2">3.1.3.48</ecNumber>
    </recommendedName>
</protein>
<evidence type="ECO:0000259" key="6">
    <source>
        <dbReference type="PROSITE" id="PS50056"/>
    </source>
</evidence>